<name>A0ABP8KJH3_9BACT</name>
<dbReference type="SUPFAM" id="SSF81301">
    <property type="entry name" value="Nucleotidyltransferase"/>
    <property type="match status" value="1"/>
</dbReference>
<dbReference type="RefSeq" id="WP_345268190.1">
    <property type="nucleotide sequence ID" value="NZ_BAABHB010000005.1"/>
</dbReference>
<sequence length="112" mass="12829">MAVVSNINEVNCYVTESMKTLYGDKLAKIVLYGSYARGDFDEESDVDYLVILNEEQVSPAKEVYKISPIMSRFGLDTSIYVSAFAVAEKQYKESSRPFFKEVRKDAIIIYER</sequence>
<keyword evidence="3" id="KW-1185">Reference proteome</keyword>
<protein>
    <recommendedName>
        <fullName evidence="1">Polymerase nucleotidyl transferase domain-containing protein</fullName>
    </recommendedName>
</protein>
<dbReference type="Gene3D" id="3.30.460.10">
    <property type="entry name" value="Beta Polymerase, domain 2"/>
    <property type="match status" value="1"/>
</dbReference>
<dbReference type="CDD" id="cd05403">
    <property type="entry name" value="NT_KNTase_like"/>
    <property type="match status" value="1"/>
</dbReference>
<gene>
    <name evidence="2" type="ORF">GCM10023187_28330</name>
</gene>
<dbReference type="Proteomes" id="UP001500936">
    <property type="component" value="Unassembled WGS sequence"/>
</dbReference>
<evidence type="ECO:0000313" key="2">
    <source>
        <dbReference type="EMBL" id="GAA4407575.1"/>
    </source>
</evidence>
<dbReference type="PANTHER" id="PTHR33933:SF1">
    <property type="entry name" value="PROTEIN ADENYLYLTRANSFERASE MNTA-RELATED"/>
    <property type="match status" value="1"/>
</dbReference>
<dbReference type="InterPro" id="IPR002934">
    <property type="entry name" value="Polymerase_NTP_transf_dom"/>
</dbReference>
<evidence type="ECO:0000313" key="3">
    <source>
        <dbReference type="Proteomes" id="UP001500936"/>
    </source>
</evidence>
<reference evidence="3" key="1">
    <citation type="journal article" date="2019" name="Int. J. Syst. Evol. Microbiol.">
        <title>The Global Catalogue of Microorganisms (GCM) 10K type strain sequencing project: providing services to taxonomists for standard genome sequencing and annotation.</title>
        <authorList>
            <consortium name="The Broad Institute Genomics Platform"/>
            <consortium name="The Broad Institute Genome Sequencing Center for Infectious Disease"/>
            <person name="Wu L."/>
            <person name="Ma J."/>
        </authorList>
    </citation>
    <scope>NUCLEOTIDE SEQUENCE [LARGE SCALE GENOMIC DNA]</scope>
    <source>
        <strain evidence="3">JCM 17925</strain>
    </source>
</reference>
<evidence type="ECO:0000259" key="1">
    <source>
        <dbReference type="Pfam" id="PF01909"/>
    </source>
</evidence>
<dbReference type="InterPro" id="IPR052548">
    <property type="entry name" value="Type_VII_TA_antitoxin"/>
</dbReference>
<dbReference type="PANTHER" id="PTHR33933">
    <property type="entry name" value="NUCLEOTIDYLTRANSFERASE"/>
    <property type="match status" value="1"/>
</dbReference>
<dbReference type="EMBL" id="BAABHB010000005">
    <property type="protein sequence ID" value="GAA4407575.1"/>
    <property type="molecule type" value="Genomic_DNA"/>
</dbReference>
<comment type="caution">
    <text evidence="2">The sequence shown here is derived from an EMBL/GenBank/DDBJ whole genome shotgun (WGS) entry which is preliminary data.</text>
</comment>
<accession>A0ABP8KJH3</accession>
<proteinExistence type="predicted"/>
<dbReference type="InterPro" id="IPR043519">
    <property type="entry name" value="NT_sf"/>
</dbReference>
<dbReference type="Pfam" id="PF01909">
    <property type="entry name" value="NTP_transf_2"/>
    <property type="match status" value="1"/>
</dbReference>
<organism evidence="2 3">
    <name type="scientific">Nibrella viscosa</name>
    <dbReference type="NCBI Taxonomy" id="1084524"/>
    <lineage>
        <taxon>Bacteria</taxon>
        <taxon>Pseudomonadati</taxon>
        <taxon>Bacteroidota</taxon>
        <taxon>Cytophagia</taxon>
        <taxon>Cytophagales</taxon>
        <taxon>Spirosomataceae</taxon>
        <taxon>Nibrella</taxon>
    </lineage>
</organism>
<feature type="domain" description="Polymerase nucleotidyl transferase" evidence="1">
    <location>
        <begin position="15"/>
        <end position="72"/>
    </location>
</feature>